<dbReference type="PANTHER" id="PTHR48043:SF62">
    <property type="entry name" value="GLUCURONOSYLTRANSFERASE"/>
    <property type="match status" value="1"/>
</dbReference>
<comment type="similarity">
    <text evidence="2">Belongs to the UDP-glycosyltransferase family.</text>
</comment>
<dbReference type="EMBL" id="JAUCMV010000004">
    <property type="protein sequence ID" value="KAK0405157.1"/>
    <property type="molecule type" value="Genomic_DNA"/>
</dbReference>
<dbReference type="AlphaFoldDB" id="A0AA39HFZ7"/>
<evidence type="ECO:0000313" key="13">
    <source>
        <dbReference type="EMBL" id="KAK0405157.1"/>
    </source>
</evidence>
<dbReference type="GO" id="GO:0016020">
    <property type="term" value="C:membrane"/>
    <property type="evidence" value="ECO:0007669"/>
    <property type="project" value="UniProtKB-SubCell"/>
</dbReference>
<keyword evidence="5" id="KW-0808">Transferase</keyword>
<keyword evidence="8" id="KW-1133">Transmembrane helix</keyword>
<evidence type="ECO:0000313" key="14">
    <source>
        <dbReference type="Proteomes" id="UP001175271"/>
    </source>
</evidence>
<evidence type="ECO:0000256" key="5">
    <source>
        <dbReference type="ARBA" id="ARBA00022679"/>
    </source>
</evidence>
<dbReference type="FunFam" id="3.40.50.2000:FF:000118">
    <property type="entry name" value="UDP-glucuronosyltransferase"/>
    <property type="match status" value="2"/>
</dbReference>
<accession>A0AA39HFZ7</accession>
<dbReference type="InterPro" id="IPR002213">
    <property type="entry name" value="UDP_glucos_trans"/>
</dbReference>
<keyword evidence="14" id="KW-1185">Reference proteome</keyword>
<evidence type="ECO:0000256" key="1">
    <source>
        <dbReference type="ARBA" id="ARBA00004167"/>
    </source>
</evidence>
<dbReference type="Proteomes" id="UP001175271">
    <property type="component" value="Unassembled WGS sequence"/>
</dbReference>
<evidence type="ECO:0000256" key="8">
    <source>
        <dbReference type="ARBA" id="ARBA00022989"/>
    </source>
</evidence>
<comment type="caution">
    <text evidence="13">The sequence shown here is derived from an EMBL/GenBank/DDBJ whole genome shotgun (WGS) entry which is preliminary data.</text>
</comment>
<evidence type="ECO:0000256" key="3">
    <source>
        <dbReference type="ARBA" id="ARBA00012544"/>
    </source>
</evidence>
<organism evidence="13 14">
    <name type="scientific">Steinernema hermaphroditum</name>
    <dbReference type="NCBI Taxonomy" id="289476"/>
    <lineage>
        <taxon>Eukaryota</taxon>
        <taxon>Metazoa</taxon>
        <taxon>Ecdysozoa</taxon>
        <taxon>Nematoda</taxon>
        <taxon>Chromadorea</taxon>
        <taxon>Rhabditida</taxon>
        <taxon>Tylenchina</taxon>
        <taxon>Panagrolaimomorpha</taxon>
        <taxon>Strongyloidoidea</taxon>
        <taxon>Steinernematidae</taxon>
        <taxon>Steinernema</taxon>
    </lineage>
</organism>
<evidence type="ECO:0000256" key="4">
    <source>
        <dbReference type="ARBA" id="ARBA00022676"/>
    </source>
</evidence>
<dbReference type="PROSITE" id="PS00375">
    <property type="entry name" value="UDPGT"/>
    <property type="match status" value="2"/>
</dbReference>
<proteinExistence type="inferred from homology"/>
<keyword evidence="9" id="KW-0472">Membrane</keyword>
<feature type="signal peptide" evidence="12">
    <location>
        <begin position="1"/>
        <end position="19"/>
    </location>
</feature>
<evidence type="ECO:0000256" key="6">
    <source>
        <dbReference type="ARBA" id="ARBA00022692"/>
    </source>
</evidence>
<dbReference type="GO" id="GO:0015020">
    <property type="term" value="F:glucuronosyltransferase activity"/>
    <property type="evidence" value="ECO:0007669"/>
    <property type="project" value="UniProtKB-EC"/>
</dbReference>
<keyword evidence="6" id="KW-0812">Transmembrane</keyword>
<dbReference type="EC" id="2.4.1.17" evidence="3"/>
<keyword evidence="4" id="KW-0328">Glycosyltransferase</keyword>
<evidence type="ECO:0000256" key="9">
    <source>
        <dbReference type="ARBA" id="ARBA00023136"/>
    </source>
</evidence>
<dbReference type="SUPFAM" id="SSF53756">
    <property type="entry name" value="UDP-Glycosyltransferase/glycogen phosphorylase"/>
    <property type="match status" value="2"/>
</dbReference>
<comment type="catalytic activity">
    <reaction evidence="11">
        <text>glucuronate acceptor + UDP-alpha-D-glucuronate = acceptor beta-D-glucuronoside + UDP + H(+)</text>
        <dbReference type="Rhea" id="RHEA:21032"/>
        <dbReference type="ChEBI" id="CHEBI:15378"/>
        <dbReference type="ChEBI" id="CHEBI:58052"/>
        <dbReference type="ChEBI" id="CHEBI:58223"/>
        <dbReference type="ChEBI" id="CHEBI:132367"/>
        <dbReference type="ChEBI" id="CHEBI:132368"/>
        <dbReference type="EC" id="2.4.1.17"/>
    </reaction>
</comment>
<comment type="subcellular location">
    <subcellularLocation>
        <location evidence="1">Membrane</location>
        <topology evidence="1">Single-pass membrane protein</topology>
    </subcellularLocation>
</comment>
<dbReference type="CDD" id="cd03784">
    <property type="entry name" value="GT1_Gtf-like"/>
    <property type="match status" value="2"/>
</dbReference>
<protein>
    <recommendedName>
        <fullName evidence="3">glucuronosyltransferase</fullName>
        <ecNumber evidence="3">2.4.1.17</ecNumber>
    </recommendedName>
</protein>
<dbReference type="InterPro" id="IPR050271">
    <property type="entry name" value="UDP-glycosyltransferase"/>
</dbReference>
<name>A0AA39HFZ7_9BILA</name>
<evidence type="ECO:0000256" key="10">
    <source>
        <dbReference type="ARBA" id="ARBA00023180"/>
    </source>
</evidence>
<dbReference type="Gene3D" id="3.40.50.2000">
    <property type="entry name" value="Glycogen Phosphorylase B"/>
    <property type="match status" value="3"/>
</dbReference>
<gene>
    <name evidence="13" type="ORF">QR680_017832</name>
</gene>
<feature type="chain" id="PRO_5041427394" description="glucuronosyltransferase" evidence="12">
    <location>
        <begin position="20"/>
        <end position="1007"/>
    </location>
</feature>
<evidence type="ECO:0000256" key="7">
    <source>
        <dbReference type="ARBA" id="ARBA00022729"/>
    </source>
</evidence>
<evidence type="ECO:0000256" key="11">
    <source>
        <dbReference type="ARBA" id="ARBA00047475"/>
    </source>
</evidence>
<evidence type="ECO:0000256" key="12">
    <source>
        <dbReference type="SAM" id="SignalP"/>
    </source>
</evidence>
<dbReference type="InterPro" id="IPR035595">
    <property type="entry name" value="UDP_glycos_trans_CS"/>
</dbReference>
<reference evidence="13" key="1">
    <citation type="submission" date="2023-06" db="EMBL/GenBank/DDBJ databases">
        <title>Genomic analysis of the entomopathogenic nematode Steinernema hermaphroditum.</title>
        <authorList>
            <person name="Schwarz E.M."/>
            <person name="Heppert J.K."/>
            <person name="Baniya A."/>
            <person name="Schwartz H.T."/>
            <person name="Tan C.-H."/>
            <person name="Antoshechkin I."/>
            <person name="Sternberg P.W."/>
            <person name="Goodrich-Blair H."/>
            <person name="Dillman A.R."/>
        </authorList>
    </citation>
    <scope>NUCLEOTIDE SEQUENCE</scope>
    <source>
        <strain evidence="13">PS9179</strain>
        <tissue evidence="13">Whole animal</tissue>
    </source>
</reference>
<dbReference type="Pfam" id="PF00201">
    <property type="entry name" value="UDPGT"/>
    <property type="match status" value="2"/>
</dbReference>
<sequence length="1007" mass="113196">MSPIGLALVASLFGAVAEGGDVLFGGMHASRSHIASMMPLGLRLAKENLSVHFVESFSGSSFVYPPNITAHLFQIPSNPVHKKQLTSAGWRRGFGPEVIGELFAVGDAAFLDMQKLYPRKIDELLETKWDLTIVDELFGTAMYGMGAYHYERNKTPYIIHSTTTILHAFAKNLGLGRPVHHRPSMWFPYGDNLLYDVSRFRMRLRSAFHALVDTFGVDFLAQRYNIKGIDRLSVHDFDFHKAWTRSSYNFHDDLADFAFPAPISNEVKNIGRHCPTPKPLTKEFRDFMENPSSRGTIFIAFGTNVDWTFAPKHITNAFFEAINEMTDYRVIFGYNAPTTNITVGSHVKLVPWCPQVDILNHSSTRLFITHGGMKSLREAICSSTPLIVLPLAAEQTHNGASALAMGIAHVLNKFTITSKKLRSSMKQVIENDFYSKQVAKLQRIFLDRPVPALDEAAFFARRAIRLRSQKTTHKIEGAFLNWRRAKSCPNGLGSVSAMAMSNPLLLLSLLLAFFSGADAGKILFHGMHNSRSHIGSMLPLAKSLVANGHDVHFLETTSATGAKPYKFPPGITNHFVGLPNDGTFEKKFLKGMWTIVLSPEYLAQLFVLGDQAFSETYDTHYHVIEPLLNTTWDMVVADELFSMGSYSLAMHHYEKKKTPLVVMSTTCILQPFSWLISLGRPAYSRPSMWFPYGYNRFFDVVDMWTRAKATVDESIAGLTTFHVIENYHTESLKRLGVKDFSFHKAWNRASFNFHEDTMPMAFPAAHAPDVVNIGFHCGKQKALPEEWRQFVEDPASKGTILIAFGTNVVWEYAPQAVLDSFFETMRNLTDYRIVFAFNGKTMPQDLPGHIRVVRWCPQPELLAHPKTRLFVSHGGAKSVKEAMCSATPVVFMPLFAEQSANAAAALHLGFARVVDKLHLSPRRLSAVVHEILDEPRYAERAGKVSAMYRDRIVDASWEGAFWVGRTIKYGTERKPTFRRVGAELRWTDTLFVPYVAVAILLWSALSL</sequence>
<keyword evidence="10" id="KW-0325">Glycoprotein</keyword>
<evidence type="ECO:0000256" key="2">
    <source>
        <dbReference type="ARBA" id="ARBA00009995"/>
    </source>
</evidence>
<keyword evidence="7 12" id="KW-0732">Signal</keyword>
<dbReference type="PANTHER" id="PTHR48043">
    <property type="entry name" value="EG:EG0003.4 PROTEIN-RELATED"/>
    <property type="match status" value="1"/>
</dbReference>